<protein>
    <submittedName>
        <fullName evidence="1">Uncharacterized protein</fullName>
    </submittedName>
</protein>
<name>A0A6C0BIX4_9ZZZZ</name>
<accession>A0A6C0BIX4</accession>
<dbReference type="InterPro" id="IPR015797">
    <property type="entry name" value="NUDIX_hydrolase-like_dom_sf"/>
</dbReference>
<sequence>MNTPVLDVFQPGLKRGAARLAHAPHKRYFYVEHPTEGWRVYLRAATFIHENGADFDPTRFLVVKKTGGSANADTWEPPKGQMEAKDTSKEKSVRQLLKENVFREVEEEAKISSLKGLKYTGMVYQNREPDYPDNHFFQYHVFQAFATIPTIKKADQEFEWLNSHPKVFERLRKDKREKDALSWYNPRKTGLMGRWSPSIVAGYIGHFS</sequence>
<evidence type="ECO:0000313" key="1">
    <source>
        <dbReference type="EMBL" id="QHS92010.1"/>
    </source>
</evidence>
<dbReference type="SUPFAM" id="SSF55811">
    <property type="entry name" value="Nudix"/>
    <property type="match status" value="1"/>
</dbReference>
<proteinExistence type="predicted"/>
<dbReference type="EMBL" id="MN739167">
    <property type="protein sequence ID" value="QHS92010.1"/>
    <property type="molecule type" value="Genomic_DNA"/>
</dbReference>
<organism evidence="1">
    <name type="scientific">viral metagenome</name>
    <dbReference type="NCBI Taxonomy" id="1070528"/>
    <lineage>
        <taxon>unclassified sequences</taxon>
        <taxon>metagenomes</taxon>
        <taxon>organismal metagenomes</taxon>
    </lineage>
</organism>
<dbReference type="Gene3D" id="3.90.79.10">
    <property type="entry name" value="Nucleoside Triphosphate Pyrophosphohydrolase"/>
    <property type="match status" value="1"/>
</dbReference>
<dbReference type="AlphaFoldDB" id="A0A6C0BIX4"/>
<reference evidence="1" key="1">
    <citation type="journal article" date="2020" name="Nature">
        <title>Giant virus diversity and host interactions through global metagenomics.</title>
        <authorList>
            <person name="Schulz F."/>
            <person name="Roux S."/>
            <person name="Paez-Espino D."/>
            <person name="Jungbluth S."/>
            <person name="Walsh D.A."/>
            <person name="Denef V.J."/>
            <person name="McMahon K.D."/>
            <person name="Konstantinidis K.T."/>
            <person name="Eloe-Fadrosh E.A."/>
            <person name="Kyrpides N.C."/>
            <person name="Woyke T."/>
        </authorList>
    </citation>
    <scope>NUCLEOTIDE SEQUENCE</scope>
    <source>
        <strain evidence="1">GVMAG-M-3300013285-6</strain>
    </source>
</reference>